<dbReference type="GO" id="GO:0007076">
    <property type="term" value="P:mitotic chromosome condensation"/>
    <property type="evidence" value="ECO:0007669"/>
    <property type="project" value="InterPro"/>
</dbReference>
<dbReference type="GO" id="GO:0000793">
    <property type="term" value="C:condensed chromosome"/>
    <property type="evidence" value="ECO:0007669"/>
    <property type="project" value="TreeGrafter"/>
</dbReference>
<dbReference type="GO" id="GO:0000796">
    <property type="term" value="C:condensin complex"/>
    <property type="evidence" value="ECO:0007669"/>
    <property type="project" value="InterPro"/>
</dbReference>
<dbReference type="InterPro" id="IPR016024">
    <property type="entry name" value="ARM-type_fold"/>
</dbReference>
<dbReference type="PANTHER" id="PTHR14418">
    <property type="entry name" value="CONDENSIN COMPLEX SUBUNIT 3-RELATED"/>
    <property type="match status" value="1"/>
</dbReference>
<sequence length="380" mass="43073">MADNEDLHSQILKHLTEAQNGLHLHQKLIKSLNNLLVAEDETSPSSSPRVKQFFKAFLPMLRNSLLVLKREPAVERLIEFVAKFSVSVAMKKPARSEEDSSSDEEDEETDETLCQNDFFHILLYQLMEYLDAKEKSVRFRSCQLISKMFTFAFSDPSQESIRISSALSDSLADGLLERLKDRFQLVRLYAVSALGYLQDTSDAACIVTAAIIWSMTHDTSPEVRKCAIVNVLVTKISLPALIERTRDIKDLVRRAAFLKLSESVSIRNLTIDQRVQLANDGLRDESSKVKEAFTGGLLRNWYIELEDDLLQLLRRLDVENCPDVVELVLLSYFEELEDEDLVGSFEASLKRVAGEKEEEEEGGDTSTHISYGNFLKIAIT</sequence>
<dbReference type="InterPro" id="IPR027165">
    <property type="entry name" value="CND3"/>
</dbReference>
<dbReference type="SUPFAM" id="SSF48371">
    <property type="entry name" value="ARM repeat"/>
    <property type="match status" value="1"/>
</dbReference>
<accession>A0A1X7VDM6</accession>
<dbReference type="Gene3D" id="1.25.10.10">
    <property type="entry name" value="Leucine-rich Repeat Variant"/>
    <property type="match status" value="1"/>
</dbReference>
<dbReference type="AlphaFoldDB" id="A0A1X7VDM6"/>
<protein>
    <recommendedName>
        <fullName evidence="2">Nuclear condensin complex subunit 3 C-terminal domain-containing protein</fullName>
    </recommendedName>
</protein>
<dbReference type="EnsemblMetazoa" id="Aqu2.1.38103_001">
    <property type="protein sequence ID" value="Aqu2.1.38103_001"/>
    <property type="gene ID" value="Aqu2.1.38103"/>
</dbReference>
<evidence type="ECO:0008006" key="2">
    <source>
        <dbReference type="Google" id="ProtNLM"/>
    </source>
</evidence>
<name>A0A1X7VDM6_AMPQE</name>
<dbReference type="InterPro" id="IPR011989">
    <property type="entry name" value="ARM-like"/>
</dbReference>
<dbReference type="InParanoid" id="A0A1X7VDM6"/>
<dbReference type="PANTHER" id="PTHR14418:SF5">
    <property type="entry name" value="CONDENSIN COMPLEX SUBUNIT 3"/>
    <property type="match status" value="1"/>
</dbReference>
<proteinExistence type="predicted"/>
<organism evidence="1">
    <name type="scientific">Amphimedon queenslandica</name>
    <name type="common">Sponge</name>
    <dbReference type="NCBI Taxonomy" id="400682"/>
    <lineage>
        <taxon>Eukaryota</taxon>
        <taxon>Metazoa</taxon>
        <taxon>Porifera</taxon>
        <taxon>Demospongiae</taxon>
        <taxon>Heteroscleromorpha</taxon>
        <taxon>Haplosclerida</taxon>
        <taxon>Niphatidae</taxon>
        <taxon>Amphimedon</taxon>
    </lineage>
</organism>
<reference evidence="1" key="1">
    <citation type="submission" date="2017-05" db="UniProtKB">
        <authorList>
            <consortium name="EnsemblMetazoa"/>
        </authorList>
    </citation>
    <scope>IDENTIFICATION</scope>
</reference>
<evidence type="ECO:0000313" key="1">
    <source>
        <dbReference type="EnsemblMetazoa" id="Aqu2.1.38103_001"/>
    </source>
</evidence>
<dbReference type="STRING" id="400682.A0A1X7VDM6"/>
<dbReference type="eggNOG" id="KOG2025">
    <property type="taxonomic scope" value="Eukaryota"/>
</dbReference>